<keyword evidence="3" id="KW-1185">Reference proteome</keyword>
<evidence type="ECO:0000313" key="3">
    <source>
        <dbReference type="Proteomes" id="UP000444721"/>
    </source>
</evidence>
<dbReference type="RefSeq" id="XP_044560558.1">
    <property type="nucleotide sequence ID" value="XM_044708668.1"/>
</dbReference>
<sequence length="89" mass="10626">MSNKIEELERKATDFENQIKQLQQEIANLKLGSSNQAVLDELNKIRSTIVTEKEEYEALMKQKDKEIEELKKIIEKKDYRINILKRYVQ</sequence>
<dbReference type="VEuPathDB" id="AmoebaDB:FDP41_005172"/>
<protein>
    <submittedName>
        <fullName evidence="2">Uncharacterized protein</fullName>
    </submittedName>
</protein>
<dbReference type="AlphaFoldDB" id="A0A6A5BQY3"/>
<evidence type="ECO:0000313" key="2">
    <source>
        <dbReference type="EMBL" id="KAF0975845.1"/>
    </source>
</evidence>
<name>A0A6A5BQY3_NAEFO</name>
<proteinExistence type="predicted"/>
<keyword evidence="1" id="KW-0175">Coiled coil</keyword>
<feature type="coiled-coil region" evidence="1">
    <location>
        <begin position="5"/>
        <end position="80"/>
    </location>
</feature>
<dbReference type="GeneID" id="68112390"/>
<evidence type="ECO:0000256" key="1">
    <source>
        <dbReference type="SAM" id="Coils"/>
    </source>
</evidence>
<reference evidence="2 3" key="1">
    <citation type="journal article" date="2019" name="Sci. Rep.">
        <title>Nanopore sequencing improves the draft genome of the human pathogenic amoeba Naegleria fowleri.</title>
        <authorList>
            <person name="Liechti N."/>
            <person name="Schurch N."/>
            <person name="Bruggmann R."/>
            <person name="Wittwer M."/>
        </authorList>
    </citation>
    <scope>NUCLEOTIDE SEQUENCE [LARGE SCALE GENOMIC DNA]</scope>
    <source>
        <strain evidence="2 3">ATCC 30894</strain>
    </source>
</reference>
<gene>
    <name evidence="2" type="ORF">FDP41_005172</name>
</gene>
<dbReference type="VEuPathDB" id="AmoebaDB:NfTy_052160"/>
<dbReference type="OrthoDB" id="10343936at2759"/>
<accession>A0A6A5BQY3</accession>
<organism evidence="2 3">
    <name type="scientific">Naegleria fowleri</name>
    <name type="common">Brain eating amoeba</name>
    <dbReference type="NCBI Taxonomy" id="5763"/>
    <lineage>
        <taxon>Eukaryota</taxon>
        <taxon>Discoba</taxon>
        <taxon>Heterolobosea</taxon>
        <taxon>Tetramitia</taxon>
        <taxon>Eutetramitia</taxon>
        <taxon>Vahlkampfiidae</taxon>
        <taxon>Naegleria</taxon>
    </lineage>
</organism>
<dbReference type="EMBL" id="VFQX01000043">
    <property type="protein sequence ID" value="KAF0975845.1"/>
    <property type="molecule type" value="Genomic_DNA"/>
</dbReference>
<dbReference type="Proteomes" id="UP000444721">
    <property type="component" value="Unassembled WGS sequence"/>
</dbReference>
<comment type="caution">
    <text evidence="2">The sequence shown here is derived from an EMBL/GenBank/DDBJ whole genome shotgun (WGS) entry which is preliminary data.</text>
</comment>